<sequence length="195" mass="21286">MERRQVFDLPPIKVRVTEHRLVTRRCGCGQVSAAAAPDGVNAPVQYGPRITAIIVYLYMGQFLSKKRTAQALSELFGTPVSEGTVAAATRRASGGLMGFLELVRGRIAASPVAHFDETGFRVEGKLHWVHSASTGKYSLITVHRRRGMKGMDHAGVLPDFAGVAVHDAWPCHDNRVSHGWTKIGIADGDPERLYL</sequence>
<dbReference type="PANTHER" id="PTHR33678:SF1">
    <property type="entry name" value="BLL1576 PROTEIN"/>
    <property type="match status" value="1"/>
</dbReference>
<keyword evidence="2" id="KW-0863">Zinc-finger</keyword>
<dbReference type="Proteomes" id="UP000198582">
    <property type="component" value="Unassembled WGS sequence"/>
</dbReference>
<accession>A0A1H8YQR5</accession>
<dbReference type="PANTHER" id="PTHR33678">
    <property type="entry name" value="BLL1576 PROTEIN"/>
    <property type="match status" value="1"/>
</dbReference>
<reference evidence="2 3" key="1">
    <citation type="submission" date="2016-10" db="EMBL/GenBank/DDBJ databases">
        <authorList>
            <person name="de Groot N.N."/>
        </authorList>
    </citation>
    <scope>NUCLEOTIDE SEQUENCE [LARGE SCALE GENOMIC DNA]</scope>
    <source>
        <strain evidence="2 3">DSM 44993</strain>
    </source>
</reference>
<dbReference type="GO" id="GO:0008270">
    <property type="term" value="F:zinc ion binding"/>
    <property type="evidence" value="ECO:0007669"/>
    <property type="project" value="UniProtKB-KW"/>
</dbReference>
<proteinExistence type="predicted"/>
<name>A0A1H8YQR5_9PSEU</name>
<dbReference type="EMBL" id="FOEF01000055">
    <property type="protein sequence ID" value="SEP54554.1"/>
    <property type="molecule type" value="Genomic_DNA"/>
</dbReference>
<feature type="domain" description="Transposase IS66 central" evidence="1">
    <location>
        <begin position="44"/>
        <end position="172"/>
    </location>
</feature>
<keyword evidence="3" id="KW-1185">Reference proteome</keyword>
<dbReference type="AlphaFoldDB" id="A0A1H8YQR5"/>
<dbReference type="InterPro" id="IPR004291">
    <property type="entry name" value="Transposase_IS66_central"/>
</dbReference>
<evidence type="ECO:0000259" key="1">
    <source>
        <dbReference type="Pfam" id="PF03050"/>
    </source>
</evidence>
<keyword evidence="2" id="KW-0479">Metal-binding</keyword>
<evidence type="ECO:0000313" key="2">
    <source>
        <dbReference type="EMBL" id="SEP54554.1"/>
    </source>
</evidence>
<protein>
    <submittedName>
        <fullName evidence="2">Zinc-finger binding domain of transposase IS66</fullName>
    </submittedName>
</protein>
<dbReference type="Pfam" id="PF03050">
    <property type="entry name" value="DDE_Tnp_IS66"/>
    <property type="match status" value="1"/>
</dbReference>
<dbReference type="InterPro" id="IPR052344">
    <property type="entry name" value="Transposase-related"/>
</dbReference>
<gene>
    <name evidence="2" type="ORF">SAMN04489732_1559</name>
</gene>
<keyword evidence="2" id="KW-0862">Zinc</keyword>
<organism evidence="2 3">
    <name type="scientific">Amycolatopsis saalfeldensis</name>
    <dbReference type="NCBI Taxonomy" id="394193"/>
    <lineage>
        <taxon>Bacteria</taxon>
        <taxon>Bacillati</taxon>
        <taxon>Actinomycetota</taxon>
        <taxon>Actinomycetes</taxon>
        <taxon>Pseudonocardiales</taxon>
        <taxon>Pseudonocardiaceae</taxon>
        <taxon>Amycolatopsis</taxon>
    </lineage>
</organism>
<dbReference type="STRING" id="394193.SAMN04489732_1559"/>
<evidence type="ECO:0000313" key="3">
    <source>
        <dbReference type="Proteomes" id="UP000198582"/>
    </source>
</evidence>